<sequence>MQPNDNRQLLTPNSSAHVQPQSSKRHSSDSQDPYVGNLKRQRTILDKSPKPDTHRDVAQSPGSSFTLTEILHDSTNTDTVDSLQSSLDPPLQLQDPYDDPYDDPDLSQLFESLTRPICSDRPGTSLHLGNTTNDYGLKSDKDALTELLDEVSCEEPQQPPSSVLRTWSRNSRSADEYDPWLQHSSPQSNLDIPGDSVGYAPLPEGVDWSNVEEHIRHMPKPESTAEHSVTGRSKAPEYGLQPATKKTGIPSQSRSSAPTKSQSLAMIVGQALLKPFKTFFDLGELLDAKAKMFRNQPEVTFELFARVVYSSRENFHKKQYFRFRSLLKDCPPYINGALLG</sequence>
<feature type="region of interest" description="Disordered" evidence="1">
    <location>
        <begin position="1"/>
        <end position="99"/>
    </location>
</feature>
<evidence type="ECO:0000313" key="3">
    <source>
        <dbReference type="Proteomes" id="UP000567885"/>
    </source>
</evidence>
<feature type="region of interest" description="Disordered" evidence="1">
    <location>
        <begin position="218"/>
        <end position="260"/>
    </location>
</feature>
<dbReference type="OrthoDB" id="5397183at2759"/>
<keyword evidence="3" id="KW-1185">Reference proteome</keyword>
<proteinExistence type="predicted"/>
<accession>A0A8H5WFN2</accession>
<feature type="region of interest" description="Disordered" evidence="1">
    <location>
        <begin position="176"/>
        <end position="204"/>
    </location>
</feature>
<feature type="compositionally biased region" description="Basic and acidic residues" evidence="1">
    <location>
        <begin position="43"/>
        <end position="57"/>
    </location>
</feature>
<evidence type="ECO:0000313" key="2">
    <source>
        <dbReference type="EMBL" id="KAF5656690.1"/>
    </source>
</evidence>
<feature type="compositionally biased region" description="Polar residues" evidence="1">
    <location>
        <begin position="60"/>
        <end position="80"/>
    </location>
</feature>
<reference evidence="2 3" key="1">
    <citation type="submission" date="2020-05" db="EMBL/GenBank/DDBJ databases">
        <title>Identification and distribution of gene clusters putatively required for synthesis of sphingolipid metabolism inhibitors in phylogenetically diverse species of the filamentous fungus Fusarium.</title>
        <authorList>
            <person name="Kim H.-S."/>
            <person name="Busman M."/>
            <person name="Brown D.W."/>
            <person name="Divon H."/>
            <person name="Uhlig S."/>
            <person name="Proctor R.H."/>
        </authorList>
    </citation>
    <scope>NUCLEOTIDE SEQUENCE [LARGE SCALE GENOMIC DNA]</scope>
    <source>
        <strain evidence="2 3">NRRL 20693</strain>
    </source>
</reference>
<gene>
    <name evidence="2" type="ORF">FHETE_10848</name>
</gene>
<evidence type="ECO:0000256" key="1">
    <source>
        <dbReference type="SAM" id="MobiDB-lite"/>
    </source>
</evidence>
<dbReference type="AlphaFoldDB" id="A0A8H5WFN2"/>
<organism evidence="2 3">
    <name type="scientific">Fusarium heterosporum</name>
    <dbReference type="NCBI Taxonomy" id="42747"/>
    <lineage>
        <taxon>Eukaryota</taxon>
        <taxon>Fungi</taxon>
        <taxon>Dikarya</taxon>
        <taxon>Ascomycota</taxon>
        <taxon>Pezizomycotina</taxon>
        <taxon>Sordariomycetes</taxon>
        <taxon>Hypocreomycetidae</taxon>
        <taxon>Hypocreales</taxon>
        <taxon>Nectriaceae</taxon>
        <taxon>Fusarium</taxon>
        <taxon>Fusarium heterosporum species complex</taxon>
    </lineage>
</organism>
<comment type="caution">
    <text evidence="2">The sequence shown here is derived from an EMBL/GenBank/DDBJ whole genome shotgun (WGS) entry which is preliminary data.</text>
</comment>
<feature type="compositionally biased region" description="Polar residues" evidence="1">
    <location>
        <begin position="249"/>
        <end position="260"/>
    </location>
</feature>
<dbReference type="EMBL" id="JAAGWQ010000326">
    <property type="protein sequence ID" value="KAF5656690.1"/>
    <property type="molecule type" value="Genomic_DNA"/>
</dbReference>
<protein>
    <submittedName>
        <fullName evidence="2">Uncharacterized protein</fullName>
    </submittedName>
</protein>
<feature type="compositionally biased region" description="Polar residues" evidence="1">
    <location>
        <begin position="1"/>
        <end position="22"/>
    </location>
</feature>
<name>A0A8H5WFN2_FUSHE</name>
<feature type="compositionally biased region" description="Low complexity" evidence="1">
    <location>
        <begin position="81"/>
        <end position="95"/>
    </location>
</feature>
<dbReference type="Proteomes" id="UP000567885">
    <property type="component" value="Unassembled WGS sequence"/>
</dbReference>